<dbReference type="AlphaFoldDB" id="A0A1M5JW49"/>
<evidence type="ECO:0000313" key="6">
    <source>
        <dbReference type="Proteomes" id="UP000189796"/>
    </source>
</evidence>
<proteinExistence type="predicted"/>
<reference evidence="5 6" key="1">
    <citation type="submission" date="2016-11" db="EMBL/GenBank/DDBJ databases">
        <authorList>
            <person name="Jaros S."/>
            <person name="Januszkiewicz K."/>
            <person name="Wedrychowicz H."/>
        </authorList>
    </citation>
    <scope>NUCLEOTIDE SEQUENCE [LARGE SCALE GENOMIC DNA]</scope>
    <source>
        <strain evidence="5 6">GAS138</strain>
    </source>
</reference>
<dbReference type="PROSITE" id="PS51459">
    <property type="entry name" value="FIDO"/>
    <property type="match status" value="1"/>
</dbReference>
<dbReference type="PANTHER" id="PTHR13504:SF38">
    <property type="entry name" value="FIDO DOMAIN-CONTAINING PROTEIN"/>
    <property type="match status" value="1"/>
</dbReference>
<feature type="region of interest" description="Disordered" evidence="3">
    <location>
        <begin position="128"/>
        <end position="149"/>
    </location>
</feature>
<dbReference type="OrthoDB" id="9813719at2"/>
<dbReference type="GO" id="GO:0005524">
    <property type="term" value="F:ATP binding"/>
    <property type="evidence" value="ECO:0007669"/>
    <property type="project" value="UniProtKB-KW"/>
</dbReference>
<dbReference type="InterPro" id="IPR036597">
    <property type="entry name" value="Fido-like_dom_sf"/>
</dbReference>
<dbReference type="Gene3D" id="1.10.3290.10">
    <property type="entry name" value="Fido-like domain"/>
    <property type="match status" value="1"/>
</dbReference>
<dbReference type="SUPFAM" id="SSF140931">
    <property type="entry name" value="Fic-like"/>
    <property type="match status" value="1"/>
</dbReference>
<dbReference type="RefSeq" id="WP_079600743.1">
    <property type="nucleotide sequence ID" value="NZ_LT670817.1"/>
</dbReference>
<accession>A0A1M5JW49</accession>
<evidence type="ECO:0000256" key="2">
    <source>
        <dbReference type="PIRSR" id="PIRSR640198-2"/>
    </source>
</evidence>
<evidence type="ECO:0000313" key="5">
    <source>
        <dbReference type="EMBL" id="SHG44510.1"/>
    </source>
</evidence>
<evidence type="ECO:0000256" key="1">
    <source>
        <dbReference type="PIRSR" id="PIRSR640198-1"/>
    </source>
</evidence>
<organism evidence="5 6">
    <name type="scientific">Bradyrhizobium erythrophlei</name>
    <dbReference type="NCBI Taxonomy" id="1437360"/>
    <lineage>
        <taxon>Bacteria</taxon>
        <taxon>Pseudomonadati</taxon>
        <taxon>Pseudomonadota</taxon>
        <taxon>Alphaproteobacteria</taxon>
        <taxon>Hyphomicrobiales</taxon>
        <taxon>Nitrobacteraceae</taxon>
        <taxon>Bradyrhizobium</taxon>
    </lineage>
</organism>
<keyword evidence="2" id="KW-0547">Nucleotide-binding</keyword>
<dbReference type="Gene3D" id="3.40.50.300">
    <property type="entry name" value="P-loop containing nucleotide triphosphate hydrolases"/>
    <property type="match status" value="1"/>
</dbReference>
<dbReference type="InterPro" id="IPR027417">
    <property type="entry name" value="P-loop_NTPase"/>
</dbReference>
<keyword evidence="2" id="KW-0067">ATP-binding</keyword>
<dbReference type="EMBL" id="LT670817">
    <property type="protein sequence ID" value="SHG44510.1"/>
    <property type="molecule type" value="Genomic_DNA"/>
</dbReference>
<feature type="domain" description="Fido" evidence="4">
    <location>
        <begin position="301"/>
        <end position="467"/>
    </location>
</feature>
<dbReference type="Pfam" id="PF02661">
    <property type="entry name" value="Fic"/>
    <property type="match status" value="1"/>
</dbReference>
<sequence>MPDRGTVIAISGAKGVYTSALSVVLSELLRWKRVKFSDHLRDLAKGEGEPPDDTAVLQRIGQQLVREQPDKFVAAVLKLADWKPGENLVLDGLRHAEIFTELQRQVGNSVDLHVVHIAIQDRADRADRAKRSEGLSNQEFETYDQDETEKQVEQAPAYASLSLNGADPRGELARTIIRRLLPEFPFKPPPDEHEAVSAMEPLVIETGLEGLARDLIREAGDFAKEVPIGLAQPLSNLVRAMNCYYSNRIEGYNAPLADIDLALSGDYERDSRKRYHQAQAKAHIEVQRWIEDGNLADQPVCSSKFVCAVHDRFLSEFPEPQWLEDGEGSRELVIPGGFRRVFATVGKHVPPSPAAIPRFMNRFEKVYGNLASPESIVLAAAPAHHRLLWIHPFGDGNGRVARLMSDAMLSRALRTHSIWSVSRGLANNEVEYKALIAACDQTRRGDLDGRGNLSESALTEFTEFFLKICLEQVRFMRKRMRLDELSNHIERWVETASAYGEGGNQASGSGQRLDPAAGPLLKAILHEGVLSKSRCQVVVGSKVNASDVIDQLKRDGVVNVHGEAVSFSLPAHRAERFLPGLFP</sequence>
<dbReference type="Proteomes" id="UP000189796">
    <property type="component" value="Chromosome I"/>
</dbReference>
<dbReference type="InterPro" id="IPR040198">
    <property type="entry name" value="Fido_containing"/>
</dbReference>
<feature type="active site" evidence="1">
    <location>
        <position position="391"/>
    </location>
</feature>
<dbReference type="InterPro" id="IPR003812">
    <property type="entry name" value="Fido"/>
</dbReference>
<dbReference type="PANTHER" id="PTHR13504">
    <property type="entry name" value="FIDO DOMAIN-CONTAINING PROTEIN DDB_G0283145"/>
    <property type="match status" value="1"/>
</dbReference>
<protein>
    <submittedName>
        <fullName evidence="5">Fic family protein</fullName>
    </submittedName>
</protein>
<gene>
    <name evidence="5" type="ORF">SAMN05443248_1584</name>
</gene>
<feature type="binding site" evidence="2">
    <location>
        <begin position="345"/>
        <end position="348"/>
    </location>
    <ligand>
        <name>ATP</name>
        <dbReference type="ChEBI" id="CHEBI:30616"/>
    </ligand>
</feature>
<evidence type="ECO:0000259" key="4">
    <source>
        <dbReference type="PROSITE" id="PS51459"/>
    </source>
</evidence>
<name>A0A1M5JW49_9BRAD</name>
<evidence type="ECO:0000256" key="3">
    <source>
        <dbReference type="SAM" id="MobiDB-lite"/>
    </source>
</evidence>
<feature type="binding site" evidence="2">
    <location>
        <begin position="395"/>
        <end position="402"/>
    </location>
    <ligand>
        <name>ATP</name>
        <dbReference type="ChEBI" id="CHEBI:30616"/>
    </ligand>
</feature>